<gene>
    <name evidence="3" type="ORF">FJR47_04790</name>
</gene>
<reference evidence="4" key="1">
    <citation type="submission" date="2019-06" db="EMBL/GenBank/DDBJ databases">
        <title>Sulfurimonas gotlandica sp. nov., a chemoautotrophic and psychrotolerant epsilonproteobacterium isolated from a pelagic redoxcline, and an emended description of the genus Sulfurimonas.</title>
        <authorList>
            <person name="Wang S."/>
            <person name="Jiang L."/>
            <person name="Shao Z."/>
        </authorList>
    </citation>
    <scope>NUCLEOTIDE SEQUENCE [LARGE SCALE GENOMIC DNA]</scope>
    <source>
        <strain evidence="4">1-1N</strain>
    </source>
</reference>
<accession>A0AAJ4DMK2</accession>
<evidence type="ECO:0000256" key="1">
    <source>
        <dbReference type="ARBA" id="ARBA00008791"/>
    </source>
</evidence>
<dbReference type="PRINTS" id="PR01438">
    <property type="entry name" value="UNVRSLSTRESS"/>
</dbReference>
<organism evidence="3 4">
    <name type="scientific">Sulfurimonas xiamenensis</name>
    <dbReference type="NCBI Taxonomy" id="2590021"/>
    <lineage>
        <taxon>Bacteria</taxon>
        <taxon>Pseudomonadati</taxon>
        <taxon>Campylobacterota</taxon>
        <taxon>Epsilonproteobacteria</taxon>
        <taxon>Campylobacterales</taxon>
        <taxon>Sulfurimonadaceae</taxon>
        <taxon>Sulfurimonas</taxon>
    </lineage>
</organism>
<dbReference type="GO" id="GO:0004190">
    <property type="term" value="F:aspartic-type endopeptidase activity"/>
    <property type="evidence" value="ECO:0007669"/>
    <property type="project" value="InterPro"/>
</dbReference>
<comment type="similarity">
    <text evidence="1">Belongs to the universal stress protein A family.</text>
</comment>
<dbReference type="PROSITE" id="PS50175">
    <property type="entry name" value="ASP_PROT_RETROV"/>
    <property type="match status" value="1"/>
</dbReference>
<dbReference type="Pfam" id="PF00582">
    <property type="entry name" value="Usp"/>
    <property type="match status" value="2"/>
</dbReference>
<evidence type="ECO:0000313" key="3">
    <source>
        <dbReference type="EMBL" id="QFR43254.1"/>
    </source>
</evidence>
<proteinExistence type="inferred from homology"/>
<protein>
    <submittedName>
        <fullName evidence="3">Universal stress protein</fullName>
    </submittedName>
</protein>
<dbReference type="KEGG" id="suln:FJR47_04790"/>
<dbReference type="SUPFAM" id="SSF52402">
    <property type="entry name" value="Adenine nucleotide alpha hydrolases-like"/>
    <property type="match status" value="2"/>
</dbReference>
<dbReference type="InterPro" id="IPR001995">
    <property type="entry name" value="Peptidase_A2_cat"/>
</dbReference>
<dbReference type="InterPro" id="IPR006016">
    <property type="entry name" value="UspA"/>
</dbReference>
<dbReference type="RefSeq" id="WP_152299317.1">
    <property type="nucleotide sequence ID" value="NZ_CP041166.1"/>
</dbReference>
<evidence type="ECO:0000259" key="2">
    <source>
        <dbReference type="PROSITE" id="PS50175"/>
    </source>
</evidence>
<dbReference type="GO" id="GO:0006508">
    <property type="term" value="P:proteolysis"/>
    <property type="evidence" value="ECO:0007669"/>
    <property type="project" value="InterPro"/>
</dbReference>
<evidence type="ECO:0000313" key="4">
    <source>
        <dbReference type="Proteomes" id="UP000326061"/>
    </source>
</evidence>
<dbReference type="PANTHER" id="PTHR46268:SF6">
    <property type="entry name" value="UNIVERSAL STRESS PROTEIN UP12"/>
    <property type="match status" value="1"/>
</dbReference>
<dbReference type="Gene3D" id="3.40.50.12370">
    <property type="match status" value="1"/>
</dbReference>
<dbReference type="AlphaFoldDB" id="A0AAJ4DMK2"/>
<dbReference type="CDD" id="cd00293">
    <property type="entry name" value="USP-like"/>
    <property type="match status" value="2"/>
</dbReference>
<name>A0AAJ4DMK2_9BACT</name>
<feature type="domain" description="Peptidase A2" evidence="2">
    <location>
        <begin position="95"/>
        <end position="200"/>
    </location>
</feature>
<keyword evidence="4" id="KW-1185">Reference proteome</keyword>
<sequence length="291" mass="32332">MQNINTIKEAVLACIDGSKYSEAVCEYGLYIAKELKLPLVLLNTIEHTHISSKSDLSGSIGFGERDTLLNDLSDEDAVESKKLIDNGKDILKSLKEKVINSGFEDVVISQRHGTLYENLKELEEKMRVVLFGISGIDHNSDIMEIGSQVENIIRDVNVPIILVNKEYSPIKNVMIAFNGESGSTRALEEVSSSPMLGRDIKRFVINICNDTKKSQELIENAKEIIQDKTLNCEFISKSGDPLEEILNSQKSNNIDIMAIGSYSHGKLKTALFGSFTTKLIQNVKIPLIILK</sequence>
<dbReference type="EMBL" id="CP041166">
    <property type="protein sequence ID" value="QFR43254.1"/>
    <property type="molecule type" value="Genomic_DNA"/>
</dbReference>
<dbReference type="PANTHER" id="PTHR46268">
    <property type="entry name" value="STRESS RESPONSE PROTEIN NHAX"/>
    <property type="match status" value="1"/>
</dbReference>
<dbReference type="InterPro" id="IPR006015">
    <property type="entry name" value="Universal_stress_UspA"/>
</dbReference>
<dbReference type="Proteomes" id="UP000326061">
    <property type="component" value="Chromosome"/>
</dbReference>